<evidence type="ECO:0000313" key="2">
    <source>
        <dbReference type="Proteomes" id="UP001325023"/>
    </source>
</evidence>
<reference evidence="1" key="1">
    <citation type="submission" date="2023-12" db="EMBL/GenBank/DDBJ databases">
        <title>Genome sequencing and assembly of bacterial species from a model synthetic community.</title>
        <authorList>
            <person name="Hogle S.L."/>
        </authorList>
    </citation>
    <scope>NUCLEOTIDE SEQUENCE</scope>
    <source>
        <strain evidence="1">SBW25</strain>
    </source>
</reference>
<dbReference type="Proteomes" id="UP001325023">
    <property type="component" value="Chromosome"/>
</dbReference>
<accession>A0ACD4XY91</accession>
<gene>
    <name evidence="1" type="ORF">U0037_08315</name>
</gene>
<name>A0ACD4XY91_PSEFL</name>
<proteinExistence type="predicted"/>
<protein>
    <submittedName>
        <fullName evidence="1">Acetyltransferase</fullName>
    </submittedName>
</protein>
<sequence length="221" mass="22982">MTRVKKLVILGAGGFGREVHAWLLDSIRSGACKPTDEVIWKIAGFIDDFSNAPDIFPGLPPILSKIDEYEPEPDSYVVCAIADPAAKKVLANKLLLKGVKFFSLIHSSVVVGTNVTIGKGAVICPFTVLSSDLVVGSFVTINSGCTIGHDSSIADYCTLSGHCDITGGAKLEEGAFLGSHAVIIPKVTVGEYAVVGAGSVVIRKVGPGVTVFGVPAKRISG</sequence>
<dbReference type="EMBL" id="CP140009">
    <property type="protein sequence ID" value="WQD73956.1"/>
    <property type="molecule type" value="Genomic_DNA"/>
</dbReference>
<keyword evidence="2" id="KW-1185">Reference proteome</keyword>
<evidence type="ECO:0000313" key="1">
    <source>
        <dbReference type="EMBL" id="WQD73956.1"/>
    </source>
</evidence>
<organism evidence="1 2">
    <name type="scientific">Pseudomonas fluorescens</name>
    <dbReference type="NCBI Taxonomy" id="294"/>
    <lineage>
        <taxon>Bacteria</taxon>
        <taxon>Pseudomonadati</taxon>
        <taxon>Pseudomonadota</taxon>
        <taxon>Gammaproteobacteria</taxon>
        <taxon>Pseudomonadales</taxon>
        <taxon>Pseudomonadaceae</taxon>
        <taxon>Pseudomonas</taxon>
    </lineage>
</organism>